<comment type="caution">
    <text evidence="1">The sequence shown here is derived from an EMBL/GenBank/DDBJ whole genome shotgun (WGS) entry which is preliminary data.</text>
</comment>
<dbReference type="GeneID" id="17040919"/>
<dbReference type="Proteomes" id="UP000007264">
    <property type="component" value="Unassembled WGS sequence"/>
</dbReference>
<dbReference type="RefSeq" id="XP_005647119.1">
    <property type="nucleotide sequence ID" value="XM_005647062.1"/>
</dbReference>
<proteinExistence type="predicted"/>
<reference evidence="1 2" key="1">
    <citation type="journal article" date="2012" name="Genome Biol.">
        <title>The genome of the polar eukaryotic microalga coccomyxa subellipsoidea reveals traits of cold adaptation.</title>
        <authorList>
            <person name="Blanc G."/>
            <person name="Agarkova I."/>
            <person name="Grimwood J."/>
            <person name="Kuo A."/>
            <person name="Brueggeman A."/>
            <person name="Dunigan D."/>
            <person name="Gurnon J."/>
            <person name="Ladunga I."/>
            <person name="Lindquist E."/>
            <person name="Lucas S."/>
            <person name="Pangilinan J."/>
            <person name="Proschold T."/>
            <person name="Salamov A."/>
            <person name="Schmutz J."/>
            <person name="Weeks D."/>
            <person name="Yamada T."/>
            <person name="Claverie J.M."/>
            <person name="Grigoriev I."/>
            <person name="Van Etten J."/>
            <person name="Lomsadze A."/>
            <person name="Borodovsky M."/>
        </authorList>
    </citation>
    <scope>NUCLEOTIDE SEQUENCE [LARGE SCALE GENOMIC DNA]</scope>
    <source>
        <strain evidence="1 2">C-169</strain>
    </source>
</reference>
<evidence type="ECO:0000313" key="1">
    <source>
        <dbReference type="EMBL" id="EIE22575.1"/>
    </source>
</evidence>
<name>I0YW06_COCSC</name>
<gene>
    <name evidence="1" type="ORF">COCSUDRAFT_33325</name>
</gene>
<keyword evidence="2" id="KW-1185">Reference proteome</keyword>
<organism evidence="1 2">
    <name type="scientific">Coccomyxa subellipsoidea (strain C-169)</name>
    <name type="common">Green microalga</name>
    <dbReference type="NCBI Taxonomy" id="574566"/>
    <lineage>
        <taxon>Eukaryota</taxon>
        <taxon>Viridiplantae</taxon>
        <taxon>Chlorophyta</taxon>
        <taxon>core chlorophytes</taxon>
        <taxon>Trebouxiophyceae</taxon>
        <taxon>Trebouxiophyceae incertae sedis</taxon>
        <taxon>Coccomyxaceae</taxon>
        <taxon>Coccomyxa</taxon>
        <taxon>Coccomyxa subellipsoidea</taxon>
    </lineage>
</organism>
<protein>
    <submittedName>
        <fullName evidence="1">Uncharacterized protein</fullName>
    </submittedName>
</protein>
<dbReference type="EMBL" id="AGSI01000009">
    <property type="protein sequence ID" value="EIE22575.1"/>
    <property type="molecule type" value="Genomic_DNA"/>
</dbReference>
<dbReference type="KEGG" id="csl:COCSUDRAFT_33325"/>
<accession>I0YW06</accession>
<sequence length="53" mass="5913">MPNNSPLTLTNNPSPLVLNSMINTDETALTRMSPWRRLSAAKTHSTSSRLLFQ</sequence>
<dbReference type="AlphaFoldDB" id="I0YW06"/>
<evidence type="ECO:0000313" key="2">
    <source>
        <dbReference type="Proteomes" id="UP000007264"/>
    </source>
</evidence>